<evidence type="ECO:0000256" key="4">
    <source>
        <dbReference type="ARBA" id="ARBA00022701"/>
    </source>
</evidence>
<evidence type="ECO:0000256" key="2">
    <source>
        <dbReference type="ARBA" id="ARBA00010337"/>
    </source>
</evidence>
<dbReference type="PANTHER" id="PTHR43261">
    <property type="entry name" value="TRANSLATION ELONGATION FACTOR G-RELATED"/>
    <property type="match status" value="1"/>
</dbReference>
<keyword evidence="6" id="KW-0648">Protein biosynthesis</keyword>
<accession>A0A158PFH8</accession>
<dbReference type="Gene3D" id="3.30.70.240">
    <property type="match status" value="1"/>
</dbReference>
<dbReference type="SUPFAM" id="SSF54980">
    <property type="entry name" value="EF-G C-terminal domain-like"/>
    <property type="match status" value="1"/>
</dbReference>
<dbReference type="CDD" id="cd01514">
    <property type="entry name" value="Elongation_Factor_C"/>
    <property type="match status" value="1"/>
</dbReference>
<dbReference type="GO" id="GO:0005525">
    <property type="term" value="F:GTP binding"/>
    <property type="evidence" value="ECO:0007669"/>
    <property type="project" value="UniProtKB-KW"/>
</dbReference>
<evidence type="ECO:0000259" key="9">
    <source>
        <dbReference type="SMART" id="SM00838"/>
    </source>
</evidence>
<dbReference type="InterPro" id="IPR020568">
    <property type="entry name" value="Ribosomal_Su5_D2-typ_SF"/>
</dbReference>
<keyword evidence="4" id="KW-0493">Microtubule</keyword>
<comment type="subcellular location">
    <subcellularLocation>
        <location evidence="1">Cytoplasm</location>
        <location evidence="1">Cytoskeleton</location>
    </subcellularLocation>
</comment>
<dbReference type="Gene3D" id="1.20.120.1900">
    <property type="entry name" value="Gamma-tubulin complex, C-terminal domain"/>
    <property type="match status" value="1"/>
</dbReference>
<evidence type="ECO:0000256" key="1">
    <source>
        <dbReference type="ARBA" id="ARBA00004245"/>
    </source>
</evidence>
<sequence length="969" mass="108656">LQVQVKLPPDTPNLRGDWLKAINEGCCNAVHNGPVLGFPVQDVVITLKAITTSGGRVNPAVLSSCAHKCVTEAFKCANARLVEPIVQVDIVLGNGAEAHTVLHELTRRRADINNCCGTHLGTTIIRAHMPVSEMTGFPTTLRTLSSGLASLHVQIANYQIVSVHDQITIVNRLKGLKNMMDELAFLIKGYDGVVNSRDKFKWLCYMFEVCREKPVRLNGEKVSADFLHASLLIRLHHLGREEVRSEVNDLLNHLREFDAQLYYFVLVATYRLSDKCLSESLGDFAGKKWQHFFDLPTTYHDSSYGFSPVPCLFWDITPVLNDDLIVPDLLNEDPIQSDAICPLDSRGVITDLYSELLSSDALRIVDREGGSSYFLCFGPQAATLALLDMFAGVSSDIFQEEDGNFYLANNCKLESWSVSRTRAVLASKTEAANRISSLRHCVFEKLENMEKCRLCDILKSTLHKINELFRNSLSQAAIGTQKSDKFLDLDDFDRVVESQTEILSVCEQIVQRASIEVTQLVFLIRCFRDSTLESHAYAAYDLLLRGLVTIIAISVCVFVNTGRCDFSDRVFIEATPAPLSSDRSEYGEIWESNLNVSLPSSPDLPVRLCRAVVKQGVLVRLLRTARDTDFEGHVNLLSLYNIAGTQITTDTLEELKKVSNIVENMLKEEVDVETLKNLVELVVSSSSMFNICAVVTTAILRDVRRMSDVIRHLIFCAGIDGFGKGVSRRSLIYKLRAELQARRFDCRHISAIDIGKPNLLESGTRRLLITPPEPLSVVITAGHARRYVRIYTFLADLTRAVTSLSEVELRETKVSVRNRRKLFAYCSSMLRVVTATRDHVLTELDAVWKLFKIYDLESVNTIDHAINAHRKAMKSMMQRTLLDIGGLTTARTLGVICESCVRFAHAMNAADEASSFIHYTVFEERAQLLRESVFMQACMGAFLLMRIVFYESIRPKACNQVTVKYMGVI</sequence>
<dbReference type="OMA" id="FFHMNTT"/>
<dbReference type="Pfam" id="PF04130">
    <property type="entry name" value="GCP_C_terminal"/>
    <property type="match status" value="1"/>
</dbReference>
<dbReference type="GO" id="GO:0003924">
    <property type="term" value="F:GTPase activity"/>
    <property type="evidence" value="ECO:0007669"/>
    <property type="project" value="TreeGrafter"/>
</dbReference>
<dbReference type="Gene3D" id="3.30.230.10">
    <property type="match status" value="1"/>
</dbReference>
<dbReference type="InterPro" id="IPR040457">
    <property type="entry name" value="GCP_C"/>
</dbReference>
<dbReference type="GO" id="GO:0005874">
    <property type="term" value="C:microtubule"/>
    <property type="evidence" value="ECO:0007669"/>
    <property type="project" value="UniProtKB-KW"/>
</dbReference>
<dbReference type="SUPFAM" id="SSF54211">
    <property type="entry name" value="Ribosomal protein S5 domain 2-like"/>
    <property type="match status" value="1"/>
</dbReference>
<dbReference type="AlphaFoldDB" id="A0A158PFH8"/>
<evidence type="ECO:0000256" key="3">
    <source>
        <dbReference type="ARBA" id="ARBA00022490"/>
    </source>
</evidence>
<dbReference type="InterPro" id="IPR042241">
    <property type="entry name" value="GCP_C_sf"/>
</dbReference>
<keyword evidence="8" id="KW-0206">Cytoskeleton</keyword>
<proteinExistence type="inferred from homology"/>
<evidence type="ECO:0000256" key="6">
    <source>
        <dbReference type="ARBA" id="ARBA00022917"/>
    </source>
</evidence>
<keyword evidence="3" id="KW-0963">Cytoplasm</keyword>
<dbReference type="SMART" id="SM00838">
    <property type="entry name" value="EFG_C"/>
    <property type="match status" value="1"/>
</dbReference>
<dbReference type="InterPro" id="IPR000640">
    <property type="entry name" value="EFG_V-like"/>
</dbReference>
<dbReference type="WBParaSite" id="ACOC_0000344001-mRNA-1">
    <property type="protein sequence ID" value="ACOC_0000344001-mRNA-1"/>
    <property type="gene ID" value="ACOC_0000344001"/>
</dbReference>
<dbReference type="GO" id="GO:0043015">
    <property type="term" value="F:gamma-tubulin binding"/>
    <property type="evidence" value="ECO:0007669"/>
    <property type="project" value="InterPro"/>
</dbReference>
<organism evidence="10">
    <name type="scientific">Angiostrongylus costaricensis</name>
    <name type="common">Nematode worm</name>
    <dbReference type="NCBI Taxonomy" id="334426"/>
    <lineage>
        <taxon>Eukaryota</taxon>
        <taxon>Metazoa</taxon>
        <taxon>Ecdysozoa</taxon>
        <taxon>Nematoda</taxon>
        <taxon>Chromadorea</taxon>
        <taxon>Rhabditida</taxon>
        <taxon>Rhabditina</taxon>
        <taxon>Rhabditomorpha</taxon>
        <taxon>Strongyloidea</taxon>
        <taxon>Metastrongylidae</taxon>
        <taxon>Angiostrongylus</taxon>
    </lineage>
</organism>
<evidence type="ECO:0000256" key="8">
    <source>
        <dbReference type="ARBA" id="ARBA00023212"/>
    </source>
</evidence>
<evidence type="ECO:0000256" key="7">
    <source>
        <dbReference type="ARBA" id="ARBA00023134"/>
    </source>
</evidence>
<name>A0A158PFH8_ANGCS</name>
<reference evidence="10" key="1">
    <citation type="submission" date="2016-04" db="UniProtKB">
        <authorList>
            <consortium name="WormBaseParasite"/>
        </authorList>
    </citation>
    <scope>IDENTIFICATION</scope>
</reference>
<dbReference type="PANTHER" id="PTHR43261:SF1">
    <property type="entry name" value="RIBOSOME-RELEASING FACTOR 2, MITOCHONDRIAL"/>
    <property type="match status" value="1"/>
</dbReference>
<dbReference type="InterPro" id="IPR014721">
    <property type="entry name" value="Ribsml_uS5_D2-typ_fold_subgr"/>
</dbReference>
<keyword evidence="7" id="KW-0342">GTP-binding</keyword>
<evidence type="ECO:0000313" key="10">
    <source>
        <dbReference type="WBParaSite" id="ACOC_0000344001-mRNA-1"/>
    </source>
</evidence>
<comment type="similarity">
    <text evidence="2">Belongs to the TUBGCP family.</text>
</comment>
<evidence type="ECO:0000256" key="5">
    <source>
        <dbReference type="ARBA" id="ARBA00022741"/>
    </source>
</evidence>
<dbReference type="GO" id="GO:0032543">
    <property type="term" value="P:mitochondrial translation"/>
    <property type="evidence" value="ECO:0007669"/>
    <property type="project" value="TreeGrafter"/>
</dbReference>
<protein>
    <submittedName>
        <fullName evidence="10">EFG_C domain-containing protein</fullName>
    </submittedName>
</protein>
<feature type="domain" description="Elongation factor EFG" evidence="9">
    <location>
        <begin position="80"/>
        <end position="167"/>
    </location>
</feature>
<dbReference type="Pfam" id="PF00679">
    <property type="entry name" value="EFG_C"/>
    <property type="match status" value="1"/>
</dbReference>
<dbReference type="GO" id="GO:0005739">
    <property type="term" value="C:mitochondrion"/>
    <property type="evidence" value="ECO:0007669"/>
    <property type="project" value="TreeGrafter"/>
</dbReference>
<keyword evidence="5" id="KW-0547">Nucleotide-binding</keyword>
<dbReference type="GO" id="GO:0032790">
    <property type="term" value="P:ribosome disassembly"/>
    <property type="evidence" value="ECO:0007669"/>
    <property type="project" value="TreeGrafter"/>
</dbReference>
<dbReference type="InterPro" id="IPR035647">
    <property type="entry name" value="EFG_III/V"/>
</dbReference>